<dbReference type="EMBL" id="ADZX01000061">
    <property type="protein sequence ID" value="EFK97705.1"/>
    <property type="molecule type" value="Genomic_DNA"/>
</dbReference>
<name>D9PFG1_9ZZZZ</name>
<dbReference type="AlphaFoldDB" id="D9PFG1"/>
<dbReference type="InterPro" id="IPR024747">
    <property type="entry name" value="Pyridox_Oxase-rel"/>
</dbReference>
<comment type="caution">
    <text evidence="1">The sequence shown here is derived from an EMBL/GenBank/DDBJ whole genome shotgun (WGS) entry which is preliminary data.</text>
</comment>
<dbReference type="Pfam" id="PF12900">
    <property type="entry name" value="Pyridox_ox_2"/>
    <property type="match status" value="1"/>
</dbReference>
<dbReference type="SUPFAM" id="SSF50475">
    <property type="entry name" value="FMN-binding split barrel"/>
    <property type="match status" value="1"/>
</dbReference>
<dbReference type="PANTHER" id="PTHR34071:SF2">
    <property type="entry name" value="FLAVIN-NUCLEOTIDE-BINDING PROTEIN"/>
    <property type="match status" value="1"/>
</dbReference>
<reference evidence="1" key="2">
    <citation type="journal article" date="2011" name="Microb. Ecol.">
        <title>Taxonomic and Functional Metagenomic Profiling of the Microbial Community in the Anoxic Sediment of a Sub-saline Shallow Lake (Laguna de Carrizo, Central Spain).</title>
        <authorList>
            <person name="Ferrer M."/>
            <person name="Guazzaroni M.E."/>
            <person name="Richter M."/>
            <person name="Garcia-Salamanca A."/>
            <person name="Yarza P."/>
            <person name="Suarez-Suarez A."/>
            <person name="Solano J."/>
            <person name="Alcaide M."/>
            <person name="van Dillewijn P."/>
            <person name="Molina-Henares M.A."/>
            <person name="Lopez-Cortes N."/>
            <person name="Al-Ramahi Y."/>
            <person name="Guerrero C."/>
            <person name="Acosta A."/>
            <person name="de Eugenio L.I."/>
            <person name="Martinez V."/>
            <person name="Marques S."/>
            <person name="Rojo F."/>
            <person name="Santero E."/>
            <person name="Genilloud O."/>
            <person name="Perez-Perez J."/>
            <person name="Rossello-Mora R."/>
            <person name="Ramos J.L."/>
        </authorList>
    </citation>
    <scope>NUCLEOTIDE SEQUENCE</scope>
</reference>
<dbReference type="PANTHER" id="PTHR34071">
    <property type="entry name" value="5-NITROIMIDAZOLE ANTIBIOTICS RESISTANCE PROTEIN, NIMA-FAMILY-RELATED PROTEIN-RELATED"/>
    <property type="match status" value="1"/>
</dbReference>
<dbReference type="InterPro" id="IPR012349">
    <property type="entry name" value="Split_barrel_FMN-bd"/>
</dbReference>
<sequence length="201" mass="23138">MKPQFEIKDKKIIDDILASVEYGTLALCEDNIPYSVPVNFVNIEDIIYFHGSKNGRKADMISKNPLCSFSIVEPYSMIQSYFSSLEGLACPATHFFRSVSIQGKIEIVSDYDEKVLALELLMKKLQKEGKYKPMSDEVYEKTINITQVYKIISLDIKGKVKLGQHLPQERFDMILEHLAKRGSEIDKLTAKEMRKQRETYN</sequence>
<reference evidence="1" key="1">
    <citation type="submission" date="2010-07" db="EMBL/GenBank/DDBJ databases">
        <authorList>
            <consortium name="CONSOLIDER consortium CSD2007-00005"/>
            <person name="Guazzaroni M.-E."/>
            <person name="Richter M."/>
            <person name="Garcia-Salamanca A."/>
            <person name="Yarza P."/>
            <person name="Ferrer M."/>
        </authorList>
    </citation>
    <scope>NUCLEOTIDE SEQUENCE</scope>
</reference>
<proteinExistence type="predicted"/>
<protein>
    <submittedName>
        <fullName evidence="1">5-nitroimidazole antibiotic resistance protein</fullName>
    </submittedName>
</protein>
<dbReference type="Gene3D" id="2.30.110.10">
    <property type="entry name" value="Electron Transport, Fmn-binding Protein, Chain A"/>
    <property type="match status" value="1"/>
</dbReference>
<evidence type="ECO:0000313" key="1">
    <source>
        <dbReference type="EMBL" id="EFK97705.1"/>
    </source>
</evidence>
<gene>
    <name evidence="1" type="ORF">LDC_0240</name>
</gene>
<organism evidence="1">
    <name type="scientific">sediment metagenome</name>
    <dbReference type="NCBI Taxonomy" id="749907"/>
    <lineage>
        <taxon>unclassified sequences</taxon>
        <taxon>metagenomes</taxon>
        <taxon>ecological metagenomes</taxon>
    </lineage>
</organism>
<accession>D9PFG1</accession>